<evidence type="ECO:0000313" key="2">
    <source>
        <dbReference type="EMBL" id="SIS73836.1"/>
    </source>
</evidence>
<feature type="transmembrane region" description="Helical" evidence="1">
    <location>
        <begin position="265"/>
        <end position="283"/>
    </location>
</feature>
<name>A0A1N7LJ52_9BACT</name>
<keyword evidence="1" id="KW-0472">Membrane</keyword>
<keyword evidence="1" id="KW-0812">Transmembrane</keyword>
<keyword evidence="1" id="KW-1133">Transmembrane helix</keyword>
<feature type="transmembrane region" description="Helical" evidence="1">
    <location>
        <begin position="12"/>
        <end position="30"/>
    </location>
</feature>
<evidence type="ECO:0000313" key="3">
    <source>
        <dbReference type="Proteomes" id="UP000186026"/>
    </source>
</evidence>
<dbReference type="OrthoDB" id="828203at2"/>
<feature type="transmembrane region" description="Helical" evidence="1">
    <location>
        <begin position="290"/>
        <end position="308"/>
    </location>
</feature>
<gene>
    <name evidence="2" type="ORF">SAMN05421761_103376</name>
</gene>
<accession>A0A1N7LJ52</accession>
<reference evidence="3" key="1">
    <citation type="submission" date="2017-01" db="EMBL/GenBank/DDBJ databases">
        <authorList>
            <person name="Varghese N."/>
            <person name="Submissions S."/>
        </authorList>
    </citation>
    <scope>NUCLEOTIDE SEQUENCE [LARGE SCALE GENOMIC DNA]</scope>
    <source>
        <strain evidence="3">DSM 46698</strain>
    </source>
</reference>
<keyword evidence="3" id="KW-1185">Reference proteome</keyword>
<feature type="transmembrane region" description="Helical" evidence="1">
    <location>
        <begin position="133"/>
        <end position="150"/>
    </location>
</feature>
<dbReference type="RefSeq" id="WP_076499378.1">
    <property type="nucleotide sequence ID" value="NZ_FTOP01000003.1"/>
</dbReference>
<feature type="transmembrane region" description="Helical" evidence="1">
    <location>
        <begin position="320"/>
        <end position="340"/>
    </location>
</feature>
<feature type="transmembrane region" description="Helical" evidence="1">
    <location>
        <begin position="347"/>
        <end position="364"/>
    </location>
</feature>
<feature type="transmembrane region" description="Helical" evidence="1">
    <location>
        <begin position="384"/>
        <end position="407"/>
    </location>
</feature>
<feature type="transmembrane region" description="Helical" evidence="1">
    <location>
        <begin position="198"/>
        <end position="217"/>
    </location>
</feature>
<feature type="transmembrane region" description="Helical" evidence="1">
    <location>
        <begin position="156"/>
        <end position="186"/>
    </location>
</feature>
<evidence type="ECO:0000256" key="1">
    <source>
        <dbReference type="SAM" id="Phobius"/>
    </source>
</evidence>
<evidence type="ECO:0008006" key="4">
    <source>
        <dbReference type="Google" id="ProtNLM"/>
    </source>
</evidence>
<sequence length="526" mass="60994">MIQQKDFSWIRSSPMWLGMLYLVAFWKWGYDGITFSDDVFYLVTGQAFWEGNEVVNDYHFSSRIGSYVFSGFLTNLFGFSDRVGSIASLLAYLGILILTVRILDQKSRLWAIPFLLTQVYFLHFLTKVYPDSLLAFWVILIPIAAISRHSHPYTSALLLTLSLLVGFMTKETMVFLFPFPFLLFYLDGKSKQLGSFHLAFISFAILFTGLYLGYYWWTFGDPLYRIQSVHEGHYISEHTFFDKDWKAMLWRVSFSPLVTYVERGYWLWMVLAMPAVVKGLKSYHRVTSEFSLALVCMLVGFWWMSTSLEYYNPLYLNPRHLIIIVPISAVLIGMGAKFWLEDSKTRNLMVLVILIGALIGILIGDWKQAAFLSLFGLILWSYAVVRPFLVNIALVVMLFLPAIYSAYYQQQLKGYTSFTKLLQNEVNHGEVVAVNNFVAFSKEVLLPYQETQQALLFPIERLDAFEELAPEEFSLLIYAYHTHAYPKEIPDVEEFLELIAEMGYVMISEKEDKWVKVRRYGKDEGN</sequence>
<organism evidence="2 3">
    <name type="scientific">Belliella pelovolcani</name>
    <dbReference type="NCBI Taxonomy" id="529505"/>
    <lineage>
        <taxon>Bacteria</taxon>
        <taxon>Pseudomonadati</taxon>
        <taxon>Bacteroidota</taxon>
        <taxon>Cytophagia</taxon>
        <taxon>Cytophagales</taxon>
        <taxon>Cyclobacteriaceae</taxon>
        <taxon>Belliella</taxon>
    </lineage>
</organism>
<protein>
    <recommendedName>
        <fullName evidence="4">4-amino-4-deoxy-L-arabinose transferase</fullName>
    </recommendedName>
</protein>
<dbReference type="EMBL" id="FTOP01000003">
    <property type="protein sequence ID" value="SIS73836.1"/>
    <property type="molecule type" value="Genomic_DNA"/>
</dbReference>
<dbReference type="AlphaFoldDB" id="A0A1N7LJ52"/>
<proteinExistence type="predicted"/>
<dbReference type="Proteomes" id="UP000186026">
    <property type="component" value="Unassembled WGS sequence"/>
</dbReference>
<feature type="transmembrane region" description="Helical" evidence="1">
    <location>
        <begin position="86"/>
        <end position="103"/>
    </location>
</feature>